<dbReference type="InterPro" id="IPR026444">
    <property type="entry name" value="Secre_tail"/>
</dbReference>
<organism evidence="4 5">
    <name type="scientific">Flavobacterium agri</name>
    <dbReference type="NCBI Taxonomy" id="2743471"/>
    <lineage>
        <taxon>Bacteria</taxon>
        <taxon>Pseudomonadati</taxon>
        <taxon>Bacteroidota</taxon>
        <taxon>Flavobacteriia</taxon>
        <taxon>Flavobacteriales</taxon>
        <taxon>Flavobacteriaceae</taxon>
        <taxon>Flavobacterium</taxon>
    </lineage>
</organism>
<dbReference type="AlphaFoldDB" id="A0A7Y8Y467"/>
<evidence type="ECO:0000313" key="4">
    <source>
        <dbReference type="EMBL" id="NYA72294.1"/>
    </source>
</evidence>
<dbReference type="PROSITE" id="PS51257">
    <property type="entry name" value="PROKAR_LIPOPROTEIN"/>
    <property type="match status" value="1"/>
</dbReference>
<comment type="caution">
    <text evidence="4">The sequence shown here is derived from an EMBL/GenBank/DDBJ whole genome shotgun (WGS) entry which is preliminary data.</text>
</comment>
<dbReference type="InterPro" id="IPR045474">
    <property type="entry name" value="GEVED"/>
</dbReference>
<reference evidence="4 5" key="1">
    <citation type="submission" date="2020-07" db="EMBL/GenBank/DDBJ databases">
        <authorList>
            <person name="Sun Q."/>
        </authorList>
    </citation>
    <scope>NUCLEOTIDE SEQUENCE [LARGE SCALE GENOMIC DNA]</scope>
    <source>
        <strain evidence="4 5">MAH-1</strain>
    </source>
</reference>
<dbReference type="SUPFAM" id="SSF49265">
    <property type="entry name" value="Fibronectin type III"/>
    <property type="match status" value="1"/>
</dbReference>
<evidence type="ECO:0000259" key="3">
    <source>
        <dbReference type="PROSITE" id="PS50853"/>
    </source>
</evidence>
<evidence type="ECO:0000256" key="1">
    <source>
        <dbReference type="ARBA" id="ARBA00022729"/>
    </source>
</evidence>
<name>A0A7Y8Y467_9FLAO</name>
<dbReference type="Pfam" id="PF18962">
    <property type="entry name" value="Por_Secre_tail"/>
    <property type="match status" value="1"/>
</dbReference>
<dbReference type="InterPro" id="IPR003961">
    <property type="entry name" value="FN3_dom"/>
</dbReference>
<dbReference type="Pfam" id="PF20009">
    <property type="entry name" value="GEVED"/>
    <property type="match status" value="1"/>
</dbReference>
<sequence>MKKTTLWMLSGLLFSCIATAQNVSGYAFAQATETYTAVSGTPSAATGDDGTDNAIPFGFSFPFGGSYYTTFSISVNGFIRLGNDIGGQNWTNALGANAPQRPLIAAFWDDHNAGTGSINYSVTGSFPNRIVEVGWDNINPSGGGGTSATAFGSFKMRLFETSGIIEFVYGSNITAVNAFSASIGLNDDTTFLSVTPGNPNATTSPVTANNAVDASANLIGKKYIFTPPSMCSSMPSPGITIAPASVCSDVIFELSVQNIPAESGISYQWQSSADGVAFSDIQNANGPTLQTTQTSATYYHCLVSCGAQTATTTATTVNMNAASQCYCSPVYGTGMTDGDLISHVEIPGTTLSNETGTEPVNPYYTYFSGQPNYTAELMAGGNYELHVTVGTYGQQHSTAWIDYNDDGFFTEDERIGFSDGEIGSLETAIYTIQLACDAPAGVHRLRIRDVWNNDSSTIDPCAEYGYGEVEDYDITIVAGESCPMPFGLNVASVNSSSGIFSWNSGCGQTSWNVYVVASGGTTPTNNPTYTNVTSPFVFSNLDAETVYDIYVQGNCDANGLSDWAGPFTFTTAPMAVANDDCGNAFSLQVGGVFEDYSITATNSGATKTLGEPNVTCAAFAFGGDVWFSAVVPASGTLTFETQAEAGSSLSDTGMSAYSGTCGGGLTSLGCSDDNGSNGFSIVHLTNLTPGTTVYARVWEYANDVVGTFKVSAYDASLGVHSLDSAAFRYYPNPVKNTLNVSYDENISDVTVMNLLGQNVLHKSVNETNLQLDLSSLPSGNYLVKITSGNASKTIKVIKE</sequence>
<gene>
    <name evidence="4" type="ORF">HZF10_15295</name>
</gene>
<keyword evidence="1 2" id="KW-0732">Signal</keyword>
<accession>A0A7Y8Y467</accession>
<keyword evidence="5" id="KW-1185">Reference proteome</keyword>
<dbReference type="InterPro" id="IPR036116">
    <property type="entry name" value="FN3_sf"/>
</dbReference>
<feature type="signal peptide" evidence="2">
    <location>
        <begin position="1"/>
        <end position="20"/>
    </location>
</feature>
<feature type="chain" id="PRO_5031183529" evidence="2">
    <location>
        <begin position="21"/>
        <end position="799"/>
    </location>
</feature>
<protein>
    <submittedName>
        <fullName evidence="4">T9SS type A sorting domain-containing protein</fullName>
    </submittedName>
</protein>
<dbReference type="PROSITE" id="PS50853">
    <property type="entry name" value="FN3"/>
    <property type="match status" value="1"/>
</dbReference>
<dbReference type="RefSeq" id="WP_176007099.1">
    <property type="nucleotide sequence ID" value="NZ_JABWMI010000018.1"/>
</dbReference>
<dbReference type="EMBL" id="JACBJI010000007">
    <property type="protein sequence ID" value="NYA72294.1"/>
    <property type="molecule type" value="Genomic_DNA"/>
</dbReference>
<dbReference type="NCBIfam" id="TIGR04183">
    <property type="entry name" value="Por_Secre_tail"/>
    <property type="match status" value="1"/>
</dbReference>
<evidence type="ECO:0000256" key="2">
    <source>
        <dbReference type="SAM" id="SignalP"/>
    </source>
</evidence>
<dbReference type="Gene3D" id="2.60.40.10">
    <property type="entry name" value="Immunoglobulins"/>
    <property type="match status" value="1"/>
</dbReference>
<feature type="domain" description="Fibronectin type-III" evidence="3">
    <location>
        <begin position="484"/>
        <end position="574"/>
    </location>
</feature>
<proteinExistence type="predicted"/>
<evidence type="ECO:0000313" key="5">
    <source>
        <dbReference type="Proteomes" id="UP000535020"/>
    </source>
</evidence>
<dbReference type="InterPro" id="IPR013783">
    <property type="entry name" value="Ig-like_fold"/>
</dbReference>
<dbReference type="Proteomes" id="UP000535020">
    <property type="component" value="Unassembled WGS sequence"/>
</dbReference>